<dbReference type="EMBL" id="CP075371">
    <property type="protein sequence ID" value="QVT81197.1"/>
    <property type="molecule type" value="Genomic_DNA"/>
</dbReference>
<evidence type="ECO:0008006" key="3">
    <source>
        <dbReference type="Google" id="ProtNLM"/>
    </source>
</evidence>
<gene>
    <name evidence="1" type="ORF">ENKNEFLB_03605</name>
</gene>
<organism evidence="1 2">
    <name type="scientific">Nocardioides aquaticus</name>
    <dbReference type="NCBI Taxonomy" id="160826"/>
    <lineage>
        <taxon>Bacteria</taxon>
        <taxon>Bacillati</taxon>
        <taxon>Actinomycetota</taxon>
        <taxon>Actinomycetes</taxon>
        <taxon>Propionibacteriales</taxon>
        <taxon>Nocardioidaceae</taxon>
        <taxon>Nocardioides</taxon>
    </lineage>
</organism>
<keyword evidence="2" id="KW-1185">Reference proteome</keyword>
<accession>A0ABX8EPI4</accession>
<evidence type="ECO:0000313" key="1">
    <source>
        <dbReference type="EMBL" id="QVT81197.1"/>
    </source>
</evidence>
<evidence type="ECO:0000313" key="2">
    <source>
        <dbReference type="Proteomes" id="UP000679307"/>
    </source>
</evidence>
<reference evidence="1 2" key="1">
    <citation type="submission" date="2021-05" db="EMBL/GenBank/DDBJ databases">
        <title>Complete genome of Nocardioides aquaticus KCTC 9944T isolated from meromictic and hypersaline Ekho Lake, Antarctica.</title>
        <authorList>
            <person name="Hwang K."/>
            <person name="Kim K.M."/>
            <person name="Choe H."/>
        </authorList>
    </citation>
    <scope>NUCLEOTIDE SEQUENCE [LARGE SCALE GENOMIC DNA]</scope>
    <source>
        <strain evidence="1 2">KCTC 9944</strain>
    </source>
</reference>
<dbReference type="Proteomes" id="UP000679307">
    <property type="component" value="Chromosome"/>
</dbReference>
<proteinExistence type="predicted"/>
<sequence length="367" mass="40129">MGMSDERLAEAGALLERMAERVFGDGGVTRQIATGEWNGSLSDEAKFDLAELLEVTAERVRWTRQHAAGLEPASRAVDLVAGHAAGDPTWLPLNRKERYYTGTVLPMLVASDGFAHLHRFLELCGLPEVSIEKSLETMRELTFYTEYGFAESVFTDTDKLAWPDLLNADTPDVVIAGPDWLVAVEAKMFHNPNASALEAQMGRQAKLVDYWATTRGLDPLRVRHVLLLPEPLAERVGSLQYPVVTWEQVLQRYDIVGPRYWARALAVALARHPELQSRLGTGGKNADDVLTGEAIVAAHAEGSNQFDQIGRSGGLTGTSFASDIASGAWRTVSYEVRQGALPGNRNWFPMADFITATGGTPPPVAEE</sequence>
<name>A0ABX8EPI4_9ACTN</name>
<protein>
    <recommendedName>
        <fullName evidence="3">Restriction endonuclease</fullName>
    </recommendedName>
</protein>